<dbReference type="RefSeq" id="WP_125741307.1">
    <property type="nucleotide sequence ID" value="NZ_RCOR01000018.1"/>
</dbReference>
<gene>
    <name evidence="2" type="ORF">D9Q81_03450</name>
</gene>
<dbReference type="PANTHER" id="PTHR34293">
    <property type="entry name" value="HTH-TYPE TRANSCRIPTIONAL REGULATOR TRMBL2"/>
    <property type="match status" value="1"/>
</dbReference>
<sequence length="240" mass="26571">MGDGNIDKFIRVLRELGFTTYESKVLACLSLRREALKVSELSMMTDLPRTKVYSVISSLNEEGFVKVHSGRPLKVSAPSPNEMASLLAERVIENARARLNVISRLYSLNLDEGLWIFERSIIPVRGENVISKMARIIINSAKERINLVISEKNVNLIPKLPNIDIRAVLETPSIQPRLGIPKVNCRVVGKHGIFMISNERACILSDEGLKSGVYASEGPLLSALLNLFRGLYNSGSPVIS</sequence>
<dbReference type="Pfam" id="PF01978">
    <property type="entry name" value="TrmB"/>
    <property type="match status" value="1"/>
</dbReference>
<evidence type="ECO:0000313" key="2">
    <source>
        <dbReference type="EMBL" id="RSN69665.1"/>
    </source>
</evidence>
<dbReference type="PANTHER" id="PTHR34293:SF1">
    <property type="entry name" value="HTH-TYPE TRANSCRIPTIONAL REGULATOR TRMBL2"/>
    <property type="match status" value="1"/>
</dbReference>
<dbReference type="SUPFAM" id="SSF46785">
    <property type="entry name" value="Winged helix' DNA-binding domain"/>
    <property type="match status" value="1"/>
</dbReference>
<protein>
    <recommendedName>
        <fullName evidence="1">Transcription regulator TrmB N-terminal domain-containing protein</fullName>
    </recommendedName>
</protein>
<dbReference type="InterPro" id="IPR051797">
    <property type="entry name" value="TrmB-like"/>
</dbReference>
<organism evidence="2 3">
    <name type="scientific">Candidatus Korarchaeum cryptofilum</name>
    <dbReference type="NCBI Taxonomy" id="498846"/>
    <lineage>
        <taxon>Archaea</taxon>
        <taxon>Thermoproteota</taxon>
        <taxon>Candidatus Korarchaeia</taxon>
        <taxon>Candidatus Korarchaeales</taxon>
        <taxon>Candidatus Korarchaeaceae</taxon>
        <taxon>Candidatus Korarchaeum</taxon>
    </lineage>
</organism>
<name>A0A3R9QRD6_9CREN</name>
<reference evidence="2 3" key="1">
    <citation type="submission" date="2018-10" db="EMBL/GenBank/DDBJ databases">
        <title>Co-occurring genomic capacity for anaerobic methane metabolism and dissimilatory sulfite reduction discovered in the Korarchaeota.</title>
        <authorList>
            <person name="Mckay L.J."/>
            <person name="Dlakic M."/>
            <person name="Fields M.W."/>
            <person name="Delmont T.O."/>
            <person name="Eren A.M."/>
            <person name="Jay Z.J."/>
            <person name="Klingelsmith K.B."/>
            <person name="Rusch D.B."/>
            <person name="Inskeep W.P."/>
        </authorList>
    </citation>
    <scope>NUCLEOTIDE SEQUENCE [LARGE SCALE GENOMIC DNA]</scope>
    <source>
        <strain evidence="2 3">WS</strain>
    </source>
</reference>
<evidence type="ECO:0000259" key="1">
    <source>
        <dbReference type="Pfam" id="PF01978"/>
    </source>
</evidence>
<dbReference type="AlphaFoldDB" id="A0A3R9QRD6"/>
<evidence type="ECO:0000313" key="3">
    <source>
        <dbReference type="Proteomes" id="UP000278149"/>
    </source>
</evidence>
<dbReference type="InterPro" id="IPR036390">
    <property type="entry name" value="WH_DNA-bd_sf"/>
</dbReference>
<accession>A0A3R9QRD6</accession>
<dbReference type="Proteomes" id="UP000278149">
    <property type="component" value="Unassembled WGS sequence"/>
</dbReference>
<proteinExistence type="predicted"/>
<dbReference type="InterPro" id="IPR036388">
    <property type="entry name" value="WH-like_DNA-bd_sf"/>
</dbReference>
<dbReference type="InterPro" id="IPR002831">
    <property type="entry name" value="Tscrpt_reg_TrmB_N"/>
</dbReference>
<feature type="domain" description="Transcription regulator TrmB N-terminal" evidence="1">
    <location>
        <begin position="13"/>
        <end position="80"/>
    </location>
</feature>
<comment type="caution">
    <text evidence="2">The sequence shown here is derived from an EMBL/GenBank/DDBJ whole genome shotgun (WGS) entry which is preliminary data.</text>
</comment>
<dbReference type="EMBL" id="RCOR01000018">
    <property type="protein sequence ID" value="RSN69665.1"/>
    <property type="molecule type" value="Genomic_DNA"/>
</dbReference>
<dbReference type="Gene3D" id="1.10.10.10">
    <property type="entry name" value="Winged helix-like DNA-binding domain superfamily/Winged helix DNA-binding domain"/>
    <property type="match status" value="1"/>
</dbReference>